<comment type="caution">
    <text evidence="1">The sequence shown here is derived from an EMBL/GenBank/DDBJ whole genome shotgun (WGS) entry which is preliminary data.</text>
</comment>
<sequence length="75" mass="8484">EFSAAYLLTRKLAIGAEWRKKPNNLTVARESNWYDAFVAYTFNKNISLTLAYAELGNIVIKNDQHGPYASVQIGF</sequence>
<feature type="non-terminal residue" evidence="1">
    <location>
        <position position="1"/>
    </location>
</feature>
<dbReference type="InterPro" id="IPR021393">
    <property type="entry name" value="DUF3034"/>
</dbReference>
<gene>
    <name evidence="1" type="ORF">B1A_06274</name>
</gene>
<evidence type="ECO:0000313" key="1">
    <source>
        <dbReference type="EMBL" id="EQD70468.1"/>
    </source>
</evidence>
<protein>
    <submittedName>
        <fullName evidence="1">Uncharacterized protein</fullName>
    </submittedName>
</protein>
<proteinExistence type="predicted"/>
<organism evidence="1">
    <name type="scientific">mine drainage metagenome</name>
    <dbReference type="NCBI Taxonomy" id="410659"/>
    <lineage>
        <taxon>unclassified sequences</taxon>
        <taxon>metagenomes</taxon>
        <taxon>ecological metagenomes</taxon>
    </lineage>
</organism>
<dbReference type="Pfam" id="PF11231">
    <property type="entry name" value="DUF3034"/>
    <property type="match status" value="1"/>
</dbReference>
<reference evidence="1" key="1">
    <citation type="submission" date="2013-08" db="EMBL/GenBank/DDBJ databases">
        <authorList>
            <person name="Mendez C."/>
            <person name="Richter M."/>
            <person name="Ferrer M."/>
            <person name="Sanchez J."/>
        </authorList>
    </citation>
    <scope>NUCLEOTIDE SEQUENCE</scope>
</reference>
<dbReference type="EMBL" id="AUZX01004561">
    <property type="protein sequence ID" value="EQD70468.1"/>
    <property type="molecule type" value="Genomic_DNA"/>
</dbReference>
<accession>T1BPG7</accession>
<reference evidence="1" key="2">
    <citation type="journal article" date="2014" name="ISME J.">
        <title>Microbial stratification in low pH oxic and suboxic macroscopic growths along an acid mine drainage.</title>
        <authorList>
            <person name="Mendez-Garcia C."/>
            <person name="Mesa V."/>
            <person name="Sprenger R.R."/>
            <person name="Richter M."/>
            <person name="Diez M.S."/>
            <person name="Solano J."/>
            <person name="Bargiela R."/>
            <person name="Golyshina O.V."/>
            <person name="Manteca A."/>
            <person name="Ramos J.L."/>
            <person name="Gallego J.R."/>
            <person name="Llorente I."/>
            <person name="Martins Dos Santos V.A."/>
            <person name="Jensen O.N."/>
            <person name="Pelaez A.I."/>
            <person name="Sanchez J."/>
            <person name="Ferrer M."/>
        </authorList>
    </citation>
    <scope>NUCLEOTIDE SEQUENCE</scope>
</reference>
<dbReference type="AlphaFoldDB" id="T1BPG7"/>
<name>T1BPG7_9ZZZZ</name>